<comment type="caution">
    <text evidence="1">The sequence shown here is derived from an EMBL/GenBank/DDBJ whole genome shotgun (WGS) entry which is preliminary data.</text>
</comment>
<accession>A0AAD8JMI4</accession>
<sequence length="179" mass="18996">MKGIALMVKNIDGAPIRKGILKCGIGLKPRSLSDDLRPNTVEDPIGVGSSLKVEAKVDGIDSEITLNSIPIKGSYAGMLKEAANKKATSKTSSSKINVISQNSFEALNPNGESGDEVVMEIDGTKSVTTKSSKNMVEPLSDEDDVEEVYNEMSEFMVAGDHEYDVIKGASTPSSMVING</sequence>
<keyword evidence="2" id="KW-1185">Reference proteome</keyword>
<evidence type="ECO:0000313" key="2">
    <source>
        <dbReference type="Proteomes" id="UP001229421"/>
    </source>
</evidence>
<proteinExistence type="predicted"/>
<dbReference type="EMBL" id="JAUHHV010000012">
    <property type="protein sequence ID" value="KAK1406493.1"/>
    <property type="molecule type" value="Genomic_DNA"/>
</dbReference>
<dbReference type="AlphaFoldDB" id="A0AAD8JMI4"/>
<protein>
    <submittedName>
        <fullName evidence="1">Uncharacterized protein</fullName>
    </submittedName>
</protein>
<organism evidence="1 2">
    <name type="scientific">Tagetes erecta</name>
    <name type="common">African marigold</name>
    <dbReference type="NCBI Taxonomy" id="13708"/>
    <lineage>
        <taxon>Eukaryota</taxon>
        <taxon>Viridiplantae</taxon>
        <taxon>Streptophyta</taxon>
        <taxon>Embryophyta</taxon>
        <taxon>Tracheophyta</taxon>
        <taxon>Spermatophyta</taxon>
        <taxon>Magnoliopsida</taxon>
        <taxon>eudicotyledons</taxon>
        <taxon>Gunneridae</taxon>
        <taxon>Pentapetalae</taxon>
        <taxon>asterids</taxon>
        <taxon>campanulids</taxon>
        <taxon>Asterales</taxon>
        <taxon>Asteraceae</taxon>
        <taxon>Asteroideae</taxon>
        <taxon>Heliantheae alliance</taxon>
        <taxon>Tageteae</taxon>
        <taxon>Tagetes</taxon>
    </lineage>
</organism>
<reference evidence="1" key="1">
    <citation type="journal article" date="2023" name="bioRxiv">
        <title>Improved chromosome-level genome assembly for marigold (Tagetes erecta).</title>
        <authorList>
            <person name="Jiang F."/>
            <person name="Yuan L."/>
            <person name="Wang S."/>
            <person name="Wang H."/>
            <person name="Xu D."/>
            <person name="Wang A."/>
            <person name="Fan W."/>
        </authorList>
    </citation>
    <scope>NUCLEOTIDE SEQUENCE</scope>
    <source>
        <strain evidence="1">WSJ</strain>
        <tissue evidence="1">Leaf</tissue>
    </source>
</reference>
<evidence type="ECO:0000313" key="1">
    <source>
        <dbReference type="EMBL" id="KAK1406493.1"/>
    </source>
</evidence>
<gene>
    <name evidence="1" type="ORF">QVD17_41867</name>
</gene>
<name>A0AAD8JMI4_TARER</name>
<dbReference type="Proteomes" id="UP001229421">
    <property type="component" value="Unassembled WGS sequence"/>
</dbReference>